<accession>A0A0E9RAZ6</accession>
<dbReference type="AlphaFoldDB" id="A0A0E9RAZ6"/>
<protein>
    <submittedName>
        <fullName evidence="1">Uncharacterized protein</fullName>
    </submittedName>
</protein>
<dbReference type="EMBL" id="GBXM01082907">
    <property type="protein sequence ID" value="JAH25670.1"/>
    <property type="molecule type" value="Transcribed_RNA"/>
</dbReference>
<name>A0A0E9RAZ6_ANGAN</name>
<organism evidence="1">
    <name type="scientific">Anguilla anguilla</name>
    <name type="common">European freshwater eel</name>
    <name type="synonym">Muraena anguilla</name>
    <dbReference type="NCBI Taxonomy" id="7936"/>
    <lineage>
        <taxon>Eukaryota</taxon>
        <taxon>Metazoa</taxon>
        <taxon>Chordata</taxon>
        <taxon>Craniata</taxon>
        <taxon>Vertebrata</taxon>
        <taxon>Euteleostomi</taxon>
        <taxon>Actinopterygii</taxon>
        <taxon>Neopterygii</taxon>
        <taxon>Teleostei</taxon>
        <taxon>Anguilliformes</taxon>
        <taxon>Anguillidae</taxon>
        <taxon>Anguilla</taxon>
    </lineage>
</organism>
<reference evidence="1" key="2">
    <citation type="journal article" date="2015" name="Fish Shellfish Immunol.">
        <title>Early steps in the European eel (Anguilla anguilla)-Vibrio vulnificus interaction in the gills: Role of the RtxA13 toxin.</title>
        <authorList>
            <person name="Callol A."/>
            <person name="Pajuelo D."/>
            <person name="Ebbesson L."/>
            <person name="Teles M."/>
            <person name="MacKenzie S."/>
            <person name="Amaro C."/>
        </authorList>
    </citation>
    <scope>NUCLEOTIDE SEQUENCE</scope>
</reference>
<sequence length="49" mass="5600">MFWHGSPLQNEFSFGEVTGVGSGIHLINRGLFFENQKQTKRMHLILPPC</sequence>
<evidence type="ECO:0000313" key="1">
    <source>
        <dbReference type="EMBL" id="JAH25670.1"/>
    </source>
</evidence>
<reference evidence="1" key="1">
    <citation type="submission" date="2014-11" db="EMBL/GenBank/DDBJ databases">
        <authorList>
            <person name="Amaro Gonzalez C."/>
        </authorList>
    </citation>
    <scope>NUCLEOTIDE SEQUENCE</scope>
</reference>
<proteinExistence type="predicted"/>